<dbReference type="InterPro" id="IPR011650">
    <property type="entry name" value="Peptidase_M20_dimer"/>
</dbReference>
<comment type="similarity">
    <text evidence="1">Belongs to the peptidase M20A family.</text>
</comment>
<evidence type="ECO:0000256" key="4">
    <source>
        <dbReference type="ARBA" id="ARBA00022801"/>
    </source>
</evidence>
<proteinExistence type="inferred from homology"/>
<evidence type="ECO:0000256" key="3">
    <source>
        <dbReference type="ARBA" id="ARBA00022723"/>
    </source>
</evidence>
<evidence type="ECO:0000313" key="8">
    <source>
        <dbReference type="Proteomes" id="UP000264002"/>
    </source>
</evidence>
<feature type="domain" description="Peptidase M20 dimerisation" evidence="6">
    <location>
        <begin position="233"/>
        <end position="374"/>
    </location>
</feature>
<accession>A0A372MJH3</accession>
<sequence>MLFLLLSIFLLLFLVALVCRTAILRIHTNMAIMPSHVQTGTEAEAILSKAVACRTVSHAEPDQTDWDEFSHLIALLEKSFPLCNNQRIINETIGPYNLVYCFKGVENDREPALLTAHLDVVGATEHEWTYPPFEGHIGNGYLYGRGSFDCKLQVISILATFEHILKTKKPVKNTWYVAFGCDEESNSSKEGAVRIAQYFQSKGLHFSFVLDEGGVVSQEYIKGFAQSIAVVGVAEKGYLDLELSVERNAGHSSTPTFPTALGTLSQAVSRLERKQMPARLTPSVKQMLTNLGKEGPFAYSLLFLNLWLTAGLLKLVFSKQATLNAVIRSTIVPTVISASDKSNVIAKKATAIVNCRLLPGDTQETIVSWVTRTIASDSVMVTPLHCTPPSHISKADGDAFRFLSETIKRTFPESIVTPYLMMGATDARKYQDLSDAIYRFTPARMNRSEVDRMHAPDERISLENITLAQQFYAHVITNW</sequence>
<evidence type="ECO:0000256" key="2">
    <source>
        <dbReference type="ARBA" id="ARBA00022670"/>
    </source>
</evidence>
<dbReference type="GO" id="GO:0046872">
    <property type="term" value="F:metal ion binding"/>
    <property type="evidence" value="ECO:0007669"/>
    <property type="project" value="UniProtKB-KW"/>
</dbReference>
<protein>
    <submittedName>
        <fullName evidence="7">M20/M25/M40 family metallo-hydrolase</fullName>
    </submittedName>
</protein>
<keyword evidence="3" id="KW-0479">Metal-binding</keyword>
<dbReference type="GO" id="GO:0006508">
    <property type="term" value="P:proteolysis"/>
    <property type="evidence" value="ECO:0007669"/>
    <property type="project" value="UniProtKB-KW"/>
</dbReference>
<dbReference type="AlphaFoldDB" id="A0A372MJH3"/>
<keyword evidence="8" id="KW-1185">Reference proteome</keyword>
<dbReference type="EMBL" id="QUWK01000003">
    <property type="protein sequence ID" value="RFU95466.1"/>
    <property type="molecule type" value="Genomic_DNA"/>
</dbReference>
<dbReference type="PANTHER" id="PTHR45962">
    <property type="entry name" value="N-FATTY-ACYL-AMINO ACID SYNTHASE/HYDROLASE PM20D1"/>
    <property type="match status" value="1"/>
</dbReference>
<dbReference type="Gene3D" id="3.40.630.10">
    <property type="entry name" value="Zn peptidases"/>
    <property type="match status" value="1"/>
</dbReference>
<name>A0A372MJH3_9SPIR</name>
<dbReference type="Pfam" id="PF01546">
    <property type="entry name" value="Peptidase_M20"/>
    <property type="match status" value="1"/>
</dbReference>
<dbReference type="SUPFAM" id="SSF53187">
    <property type="entry name" value="Zn-dependent exopeptidases"/>
    <property type="match status" value="1"/>
</dbReference>
<dbReference type="Pfam" id="PF07687">
    <property type="entry name" value="M20_dimer"/>
    <property type="match status" value="1"/>
</dbReference>
<gene>
    <name evidence="7" type="ORF">DYP60_03045</name>
</gene>
<dbReference type="PANTHER" id="PTHR45962:SF1">
    <property type="entry name" value="N-FATTY-ACYL-AMINO ACID SYNTHASE_HYDROLASE PM20D1"/>
    <property type="match status" value="1"/>
</dbReference>
<dbReference type="Gene3D" id="3.30.70.360">
    <property type="match status" value="1"/>
</dbReference>
<evidence type="ECO:0000313" key="7">
    <source>
        <dbReference type="EMBL" id="RFU95466.1"/>
    </source>
</evidence>
<evidence type="ECO:0000256" key="5">
    <source>
        <dbReference type="ARBA" id="ARBA00022833"/>
    </source>
</evidence>
<dbReference type="InterPro" id="IPR047177">
    <property type="entry name" value="Pept_M20A"/>
</dbReference>
<dbReference type="InterPro" id="IPR002933">
    <property type="entry name" value="Peptidase_M20"/>
</dbReference>
<keyword evidence="2" id="KW-0645">Protease</keyword>
<evidence type="ECO:0000259" key="6">
    <source>
        <dbReference type="Pfam" id="PF07687"/>
    </source>
</evidence>
<dbReference type="GO" id="GO:0008233">
    <property type="term" value="F:peptidase activity"/>
    <property type="evidence" value="ECO:0007669"/>
    <property type="project" value="UniProtKB-KW"/>
</dbReference>
<dbReference type="InterPro" id="IPR036264">
    <property type="entry name" value="Bact_exopeptidase_dim_dom"/>
</dbReference>
<comment type="caution">
    <text evidence="7">The sequence shown here is derived from an EMBL/GenBank/DDBJ whole genome shotgun (WGS) entry which is preliminary data.</text>
</comment>
<dbReference type="Proteomes" id="UP000264002">
    <property type="component" value="Unassembled WGS sequence"/>
</dbReference>
<keyword evidence="5" id="KW-0862">Zinc</keyword>
<dbReference type="Gene3D" id="1.10.150.900">
    <property type="match status" value="1"/>
</dbReference>
<keyword evidence="4 7" id="KW-0378">Hydrolase</keyword>
<organism evidence="7 8">
    <name type="scientific">Sphaerochaeta halotolerans</name>
    <dbReference type="NCBI Taxonomy" id="2293840"/>
    <lineage>
        <taxon>Bacteria</taxon>
        <taxon>Pseudomonadati</taxon>
        <taxon>Spirochaetota</taxon>
        <taxon>Spirochaetia</taxon>
        <taxon>Spirochaetales</taxon>
        <taxon>Sphaerochaetaceae</taxon>
        <taxon>Sphaerochaeta</taxon>
    </lineage>
</organism>
<reference evidence="8" key="1">
    <citation type="submission" date="2018-08" db="EMBL/GenBank/DDBJ databases">
        <authorList>
            <person name="Grouzdev D.S."/>
            <person name="Krutkina M.S."/>
        </authorList>
    </citation>
    <scope>NUCLEOTIDE SEQUENCE [LARGE SCALE GENOMIC DNA]</scope>
    <source>
        <strain evidence="8">4-11</strain>
    </source>
</reference>
<reference evidence="7 8" key="2">
    <citation type="submission" date="2018-09" db="EMBL/GenBank/DDBJ databases">
        <title>Genome of Sphaerochaeta halotolerans strain 4-11.</title>
        <authorList>
            <person name="Nazina T.N."/>
            <person name="Sokolova D.S."/>
        </authorList>
    </citation>
    <scope>NUCLEOTIDE SEQUENCE [LARGE SCALE GENOMIC DNA]</scope>
    <source>
        <strain evidence="7 8">4-11</strain>
    </source>
</reference>
<dbReference type="SUPFAM" id="SSF55031">
    <property type="entry name" value="Bacterial exopeptidase dimerisation domain"/>
    <property type="match status" value="1"/>
</dbReference>
<evidence type="ECO:0000256" key="1">
    <source>
        <dbReference type="ARBA" id="ARBA00006247"/>
    </source>
</evidence>